<accession>T1A393</accession>
<dbReference type="Gene3D" id="3.30.420.10">
    <property type="entry name" value="Ribonuclease H-like superfamily/Ribonuclease H"/>
    <property type="match status" value="1"/>
</dbReference>
<evidence type="ECO:0000313" key="2">
    <source>
        <dbReference type="EMBL" id="EQD36300.1"/>
    </source>
</evidence>
<reference evidence="2" key="1">
    <citation type="submission" date="2013-08" db="EMBL/GenBank/DDBJ databases">
        <authorList>
            <person name="Mendez C."/>
            <person name="Richter M."/>
            <person name="Ferrer M."/>
            <person name="Sanchez J."/>
        </authorList>
    </citation>
    <scope>NUCLEOTIDE SEQUENCE</scope>
</reference>
<dbReference type="AlphaFoldDB" id="T1A393"/>
<dbReference type="InterPro" id="IPR002121">
    <property type="entry name" value="HRDC_dom"/>
</dbReference>
<dbReference type="GO" id="GO:0000166">
    <property type="term" value="F:nucleotide binding"/>
    <property type="evidence" value="ECO:0007669"/>
    <property type="project" value="InterPro"/>
</dbReference>
<dbReference type="SUPFAM" id="SSF53098">
    <property type="entry name" value="Ribonuclease H-like"/>
    <property type="match status" value="1"/>
</dbReference>
<dbReference type="Pfam" id="PF00570">
    <property type="entry name" value="HRDC"/>
    <property type="match status" value="1"/>
</dbReference>
<dbReference type="InterPro" id="IPR010997">
    <property type="entry name" value="HRDC-like_sf"/>
</dbReference>
<gene>
    <name evidence="2" type="ORF">B2A_12201</name>
</gene>
<feature type="non-terminal residue" evidence="2">
    <location>
        <position position="163"/>
    </location>
</feature>
<dbReference type="Gene3D" id="1.10.150.80">
    <property type="entry name" value="HRDC domain"/>
    <property type="match status" value="1"/>
</dbReference>
<dbReference type="InterPro" id="IPR044876">
    <property type="entry name" value="HRDC_dom_sf"/>
</dbReference>
<feature type="non-terminal residue" evidence="2">
    <location>
        <position position="1"/>
    </location>
</feature>
<evidence type="ECO:0000259" key="1">
    <source>
        <dbReference type="PROSITE" id="PS50967"/>
    </source>
</evidence>
<dbReference type="InterPro" id="IPR051086">
    <property type="entry name" value="RNase_D-like"/>
</dbReference>
<reference evidence="2" key="2">
    <citation type="journal article" date="2014" name="ISME J.">
        <title>Microbial stratification in low pH oxic and suboxic macroscopic growths along an acid mine drainage.</title>
        <authorList>
            <person name="Mendez-Garcia C."/>
            <person name="Mesa V."/>
            <person name="Sprenger R.R."/>
            <person name="Richter M."/>
            <person name="Diez M.S."/>
            <person name="Solano J."/>
            <person name="Bargiela R."/>
            <person name="Golyshina O.V."/>
            <person name="Manteca A."/>
            <person name="Ramos J.L."/>
            <person name="Gallego J.R."/>
            <person name="Llorente I."/>
            <person name="Martins Dos Santos V.A."/>
            <person name="Jensen O.N."/>
            <person name="Pelaez A.I."/>
            <person name="Sanchez J."/>
            <person name="Ferrer M."/>
        </authorList>
    </citation>
    <scope>NUCLEOTIDE SEQUENCE</scope>
</reference>
<organism evidence="2">
    <name type="scientific">mine drainage metagenome</name>
    <dbReference type="NCBI Taxonomy" id="410659"/>
    <lineage>
        <taxon>unclassified sequences</taxon>
        <taxon>metagenomes</taxon>
        <taxon>ecological metagenomes</taxon>
    </lineage>
</organism>
<dbReference type="GO" id="GO:0003676">
    <property type="term" value="F:nucleic acid binding"/>
    <property type="evidence" value="ECO:0007669"/>
    <property type="project" value="InterPro"/>
</dbReference>
<name>T1A393_9ZZZZ</name>
<feature type="domain" description="HRDC" evidence="1">
    <location>
        <begin position="64"/>
        <end position="145"/>
    </location>
</feature>
<dbReference type="PANTHER" id="PTHR47649">
    <property type="entry name" value="RIBONUCLEASE D"/>
    <property type="match status" value="1"/>
</dbReference>
<dbReference type="InterPro" id="IPR012337">
    <property type="entry name" value="RNaseH-like_sf"/>
</dbReference>
<proteinExistence type="predicted"/>
<protein>
    <submittedName>
        <fullName evidence="2">Ribonuclease D</fullName>
    </submittedName>
</protein>
<sequence length="163" mass="17998">SQLAYAAGDVAYLVDMRRVLVERLEALGRTLWAAEECAIALAKDRSPTVPDEAWWRLPHSRQLRGASRAVAQEVAAWRERRAQRLDLPVRFVLSDLGVTCIAQHPPSSLEELRHTRGVEARHLTGSVPEELLAAIRSGRSLAPSAVIFPPSQGTERLPKPIIA</sequence>
<comment type="caution">
    <text evidence="2">The sequence shown here is derived from an EMBL/GenBank/DDBJ whole genome shotgun (WGS) entry which is preliminary data.</text>
</comment>
<dbReference type="InterPro" id="IPR036397">
    <property type="entry name" value="RNaseH_sf"/>
</dbReference>
<dbReference type="PANTHER" id="PTHR47649:SF1">
    <property type="entry name" value="RIBONUCLEASE D"/>
    <property type="match status" value="1"/>
</dbReference>
<dbReference type="PROSITE" id="PS50967">
    <property type="entry name" value="HRDC"/>
    <property type="match status" value="1"/>
</dbReference>
<dbReference type="EMBL" id="AUZZ01008796">
    <property type="protein sequence ID" value="EQD36300.1"/>
    <property type="molecule type" value="Genomic_DNA"/>
</dbReference>
<dbReference type="SUPFAM" id="SSF47819">
    <property type="entry name" value="HRDC-like"/>
    <property type="match status" value="1"/>
</dbReference>